<feature type="compositionally biased region" description="Low complexity" evidence="1">
    <location>
        <begin position="288"/>
        <end position="303"/>
    </location>
</feature>
<dbReference type="PANTHER" id="PTHR28122">
    <property type="entry name" value="E3 UBIQUITIN-PROTEIN LIGASE SUBSTRATE RECEPTOR MMS22"/>
    <property type="match status" value="1"/>
</dbReference>
<feature type="compositionally biased region" description="Acidic residues" evidence="1">
    <location>
        <begin position="12"/>
        <end position="21"/>
    </location>
</feature>
<feature type="compositionally biased region" description="Low complexity" evidence="1">
    <location>
        <begin position="172"/>
        <end position="187"/>
    </location>
</feature>
<comment type="caution">
    <text evidence="2">The sequence shown here is derived from an EMBL/GenBank/DDBJ whole genome shotgun (WGS) entry which is preliminary data.</text>
</comment>
<feature type="region of interest" description="Disordered" evidence="1">
    <location>
        <begin position="1"/>
        <end position="49"/>
    </location>
</feature>
<protein>
    <recommendedName>
        <fullName evidence="4">Methyl methanesulfonate-sensitivity protein 22</fullName>
    </recommendedName>
</protein>
<sequence length="2203" mass="247158">MVDWKTRGYVPDSDEEEDSQEIEGREKSEVTNLDVPSDDNARGGAAAEGGTVADAAFPADDVGLGPSQAKLVEVRILQDEKSTSGPASQTPDETSSVHARRFNIPDGDIDELQGVHYNRNSHTQPQSHLPGFPRLSDSNSPVQHHPADDEPAQIEANRSSTQLKSPSGNVAPSPLHGSPSSDLSSLPDTIKALEVEAPLRSETVPSLQTAGGDTSQMQMIDSVARDQGTVKRSRRNLRQRNPIQLHPYAIEDEKYRQTWKARGLKALRFANAESQVRADDDTQNRDFQASQSSRSSSPRAESSFNHANDAQDVDDEFPDMEILLRRQSDQFAARGHKRRKLENAFRPPPAIHPRPGSRQFEPNHDEASNEEDLFDVPLSPPLSRSHTPIVSNVRSGFRMPPALSPKTLPTPATSSEPRRPPLMDVLDNASSEAEDMEVVHQRSRSSSQSSQHESADSIHHAKRRIRGVLPASWLRLDLKTRAKKPDRHLQSTSLSPEKRSTVKGVARPVMRIVTDSPSRRQPPPSIFELSDDDSISPKENTQSHPSIEHEIVPIDDDDDVDPLSRWGEATENDEVDRMLPPIQRTFRRSKTSKKRQMRMADFGIQAEPTSSPKSNARRIPNAPLKTTSSSLTGLKVPMRRVRPPKLSILDAPSMSRDPALHRMPLFLRIASRTARSRIDKGRHSPSHKYLRLASKNDTDDVTRSLQDWRSGSIAPNAIHATSNPKARRALHPRSANPSGPISQKCRGANHSSRPEKNGGSKVYRPKARKIQSSLDNLIDRQKRPRTVRAHASRPTNLASHKPSNTTARLTSSVKSSGNARPANLELSQDELSTNLLRAALSRTIQVDNPSTIHQPPWNKSTETPVLPSNPIGSTRDRPIADINDSIVPKGARSFPEPRKRRKRKPRRLQIVEHWFEEVDHATWNIENRCELSPRLVDPESPCKRGPLLLGLGPFGTKYTSTFDVVPFPQGTCFHQSTFLGSGDFDRSLRILSHDIDRPRGSAVFLHGDRSYQWGAWTEITSAELDNLVHQLLSSTYEDASYAPVDQVTVFQRHLISYLSDHLSFLDPIDRLPFLHKGIELMKILISDSRSEDFAQNDCQSVLYRQATPDMIVIRMYNLVLVNQLRQIGEHPVVSRDIRETLSGLSDACSTILGNVMQDDLQSSLLLTANNRTSSSALVIKDDLTAEAFVVARCILARDERAWKSFFKVLLQPPCAIPACQEVHVDVLEKHWSRTFALQPWLEFNSQGVSKPGRRFEMLPEDWACIKSLVTPVLEIYMSNAIEQAPSFNSYCRAIFARCIYLLKAWGWRQCETIIGALFDFFARNSLNHLRNEESHGSPTFLEELSNSLDLQAEPEDRCFHLLLKIIGTGIRFLRQTSAEKKIRDLVWRLMPNHGRSHPKDETIHQQDLDALRNHHDLLCTLYWASPPGLRPRLSVLRNLVHIENSHKEVCHINIRAWSNLVRYQLSTDEPLSGLEPFVEWHVDLVQQILRQHSLARTEAEAQVKSIQHAQGLLVSEQLLESTIAKNQRQVEAVLSDALTSLNRAMNSARTTAAATLLLSRSVTAAFVIYDSTRSQTVSPIVESLNVVLSYVQKCHALNEVSTVQEDNDDSQDYGVWPTGGEDSNDTANQDSEIAALEEIQQPLHQLLSNCFGADVPPPDNLLSQLVRVWTAVGRELVKHGRRSWTDYIGSYGNETWSSLRSTDQTRKYTAWYLTMLLETDPAIFNQNRGFFLRFWVGSLMERESLLKFQHELTSALLNTNSGDPLLENLPFWRTKSTMNYDLTAREFSERRISLISCILSNMHASLDGYQQRSPTERASLKQEYRDLLRSTMSTMQHNYQELGQGSMVKGAYVDFVHKIVEFLQQYTSAICPIDRYFTDDASFPLPATDPTYVVGQLKNYGLRLQNPRAGKELAVFLQSVSERAAIDGQQAYLIDQLYAAMADSFENGSERPTLRAFIIRTIIPAYMQNAFTTACGWILVSPFLEAVSRIFDELLLDLNGCNIASLQGVGSVIETFLGTIEAAVRPILDQPLLLQRAPTMSTLRLAYACITALIPTLDYLLRLDASLPHVLESINFFTSLSICITQDFADPIALSQLVLQDLSPDIPHDALPEIRRFATDGLSQTLDRNWTSVDGHYFATVGASRREVMVDVGLLEEQMEGLKSQVQAFWASLERMPGLGGEVDWRMDETLGGLVADMEDFVI</sequence>
<gene>
    <name evidence="2" type="ORF">OHK93_004581</name>
</gene>
<feature type="region of interest" description="Disordered" evidence="1">
    <location>
        <begin position="1602"/>
        <end position="1627"/>
    </location>
</feature>
<feature type="region of interest" description="Disordered" evidence="1">
    <location>
        <begin position="76"/>
        <end position="245"/>
    </location>
</feature>
<name>A0AA43TYL7_9LECA</name>
<dbReference type="InterPro" id="IPR019021">
    <property type="entry name" value="Mms22"/>
</dbReference>
<evidence type="ECO:0000256" key="1">
    <source>
        <dbReference type="SAM" id="MobiDB-lite"/>
    </source>
</evidence>
<feature type="compositionally biased region" description="Polar residues" evidence="1">
    <location>
        <begin position="793"/>
        <end position="818"/>
    </location>
</feature>
<reference evidence="2" key="1">
    <citation type="journal article" date="2023" name="Genome Biol. Evol.">
        <title>First Whole Genome Sequence and Flow Cytometry Genome Size Data for the Lichen-Forming Fungus Ramalina farinacea (Ascomycota).</title>
        <authorList>
            <person name="Llewellyn T."/>
            <person name="Mian S."/>
            <person name="Hill R."/>
            <person name="Leitch I.J."/>
            <person name="Gaya E."/>
        </authorList>
    </citation>
    <scope>NUCLEOTIDE SEQUENCE</scope>
    <source>
        <strain evidence="2">LIQ254RAFAR</strain>
    </source>
</reference>
<dbReference type="GO" id="GO:0000724">
    <property type="term" value="P:double-strand break repair via homologous recombination"/>
    <property type="evidence" value="ECO:0007669"/>
    <property type="project" value="TreeGrafter"/>
</dbReference>
<evidence type="ECO:0008006" key="4">
    <source>
        <dbReference type="Google" id="ProtNLM"/>
    </source>
</evidence>
<feature type="region of interest" description="Disordered" evidence="1">
    <location>
        <begin position="483"/>
        <end position="547"/>
    </location>
</feature>
<feature type="compositionally biased region" description="Polar residues" evidence="1">
    <location>
        <begin position="156"/>
        <end position="170"/>
    </location>
</feature>
<evidence type="ECO:0000313" key="2">
    <source>
        <dbReference type="EMBL" id="MDI1492798.1"/>
    </source>
</evidence>
<evidence type="ECO:0000313" key="3">
    <source>
        <dbReference type="Proteomes" id="UP001161017"/>
    </source>
</evidence>
<feature type="region of interest" description="Disordered" evidence="1">
    <location>
        <begin position="712"/>
        <end position="826"/>
    </location>
</feature>
<organism evidence="2 3">
    <name type="scientific">Ramalina farinacea</name>
    <dbReference type="NCBI Taxonomy" id="258253"/>
    <lineage>
        <taxon>Eukaryota</taxon>
        <taxon>Fungi</taxon>
        <taxon>Dikarya</taxon>
        <taxon>Ascomycota</taxon>
        <taxon>Pezizomycotina</taxon>
        <taxon>Lecanoromycetes</taxon>
        <taxon>OSLEUM clade</taxon>
        <taxon>Lecanoromycetidae</taxon>
        <taxon>Lecanorales</taxon>
        <taxon>Lecanorineae</taxon>
        <taxon>Ramalinaceae</taxon>
        <taxon>Ramalina</taxon>
    </lineage>
</organism>
<feature type="compositionally biased region" description="Polar residues" evidence="1">
    <location>
        <begin position="382"/>
        <end position="394"/>
    </location>
</feature>
<dbReference type="EMBL" id="JAPUFD010000021">
    <property type="protein sequence ID" value="MDI1492798.1"/>
    <property type="molecule type" value="Genomic_DNA"/>
</dbReference>
<feature type="compositionally biased region" description="Polar residues" evidence="1">
    <location>
        <begin position="203"/>
        <end position="219"/>
    </location>
</feature>
<keyword evidence="3" id="KW-1185">Reference proteome</keyword>
<feature type="compositionally biased region" description="Polar residues" evidence="1">
    <location>
        <begin position="83"/>
        <end position="97"/>
    </location>
</feature>
<accession>A0AA43TYL7</accession>
<feature type="region of interest" description="Disordered" evidence="1">
    <location>
        <begin position="606"/>
        <end position="629"/>
    </location>
</feature>
<dbReference type="GO" id="GO:0035361">
    <property type="term" value="C:Cul8-RING ubiquitin ligase complex"/>
    <property type="evidence" value="ECO:0007669"/>
    <property type="project" value="TreeGrafter"/>
</dbReference>
<dbReference type="GO" id="GO:0031297">
    <property type="term" value="P:replication fork processing"/>
    <property type="evidence" value="ECO:0007669"/>
    <property type="project" value="InterPro"/>
</dbReference>
<feature type="region of interest" description="Disordered" evidence="1">
    <location>
        <begin position="274"/>
        <end position="314"/>
    </location>
</feature>
<feature type="region of interest" description="Disordered" evidence="1">
    <location>
        <begin position="331"/>
        <end position="463"/>
    </location>
</feature>
<feature type="compositionally biased region" description="Polar residues" evidence="1">
    <location>
        <begin position="118"/>
        <end position="127"/>
    </location>
</feature>
<proteinExistence type="predicted"/>
<feature type="compositionally biased region" description="Polar residues" evidence="1">
    <location>
        <begin position="846"/>
        <end position="863"/>
    </location>
</feature>
<dbReference type="Pfam" id="PF09462">
    <property type="entry name" value="Mus7"/>
    <property type="match status" value="1"/>
</dbReference>
<feature type="region of interest" description="Disordered" evidence="1">
    <location>
        <begin position="846"/>
        <end position="881"/>
    </location>
</feature>
<dbReference type="GO" id="GO:0005634">
    <property type="term" value="C:nucleus"/>
    <property type="evidence" value="ECO:0007669"/>
    <property type="project" value="InterPro"/>
</dbReference>
<dbReference type="Proteomes" id="UP001161017">
    <property type="component" value="Unassembled WGS sequence"/>
</dbReference>
<dbReference type="PANTHER" id="PTHR28122:SF1">
    <property type="entry name" value="E3 UBIQUITIN-PROTEIN LIGASE SUBSTRATE RECEPTOR MMS22"/>
    <property type="match status" value="1"/>
</dbReference>
<feature type="compositionally biased region" description="Basic residues" evidence="1">
    <location>
        <begin position="782"/>
        <end position="791"/>
    </location>
</feature>